<evidence type="ECO:0000313" key="7">
    <source>
        <dbReference type="EMBL" id="CAB4941407.1"/>
    </source>
</evidence>
<dbReference type="GO" id="GO:0006790">
    <property type="term" value="P:sulfur compound metabolic process"/>
    <property type="evidence" value="ECO:0007669"/>
    <property type="project" value="TreeGrafter"/>
</dbReference>
<dbReference type="SUPFAM" id="SSF56524">
    <property type="entry name" value="Oxidoreductase molybdopterin-binding domain"/>
    <property type="match status" value="1"/>
</dbReference>
<dbReference type="PANTHER" id="PTHR19372:SF7">
    <property type="entry name" value="SULFITE OXIDASE, MITOCHONDRIAL"/>
    <property type="match status" value="1"/>
</dbReference>
<evidence type="ECO:0000256" key="1">
    <source>
        <dbReference type="ARBA" id="ARBA00001924"/>
    </source>
</evidence>
<dbReference type="PRINTS" id="PR00407">
    <property type="entry name" value="EUMOPTERIN"/>
</dbReference>
<dbReference type="GO" id="GO:0043546">
    <property type="term" value="F:molybdopterin cofactor binding"/>
    <property type="evidence" value="ECO:0007669"/>
    <property type="project" value="TreeGrafter"/>
</dbReference>
<proteinExistence type="predicted"/>
<keyword evidence="2" id="KW-0500">Molybdenum</keyword>
<dbReference type="AlphaFoldDB" id="A0A6J7JF63"/>
<gene>
    <name evidence="7" type="ORF">UFOPK3564_02977</name>
</gene>
<evidence type="ECO:0000256" key="2">
    <source>
        <dbReference type="ARBA" id="ARBA00022505"/>
    </source>
</evidence>
<dbReference type="GO" id="GO:0030151">
    <property type="term" value="F:molybdenum ion binding"/>
    <property type="evidence" value="ECO:0007669"/>
    <property type="project" value="InterPro"/>
</dbReference>
<evidence type="ECO:0000259" key="6">
    <source>
        <dbReference type="Pfam" id="PF03404"/>
    </source>
</evidence>
<dbReference type="InterPro" id="IPR000572">
    <property type="entry name" value="OxRdtase_Mopterin-bd_dom"/>
</dbReference>
<feature type="domain" description="Oxidoreductase molybdopterin-binding" evidence="5">
    <location>
        <begin position="43"/>
        <end position="217"/>
    </location>
</feature>
<dbReference type="GO" id="GO:0020037">
    <property type="term" value="F:heme binding"/>
    <property type="evidence" value="ECO:0007669"/>
    <property type="project" value="TreeGrafter"/>
</dbReference>
<evidence type="ECO:0000256" key="4">
    <source>
        <dbReference type="ARBA" id="ARBA00023002"/>
    </source>
</evidence>
<dbReference type="PANTHER" id="PTHR19372">
    <property type="entry name" value="SULFITE REDUCTASE"/>
    <property type="match status" value="1"/>
</dbReference>
<comment type="cofactor">
    <cofactor evidence="1">
        <name>Mo-molybdopterin</name>
        <dbReference type="ChEBI" id="CHEBI:71302"/>
    </cofactor>
</comment>
<reference evidence="7" key="1">
    <citation type="submission" date="2020-05" db="EMBL/GenBank/DDBJ databases">
        <authorList>
            <person name="Chiriac C."/>
            <person name="Salcher M."/>
            <person name="Ghai R."/>
            <person name="Kavagutti S V."/>
        </authorList>
    </citation>
    <scope>NUCLEOTIDE SEQUENCE</scope>
</reference>
<accession>A0A6J7JF63</accession>
<feature type="domain" description="Moybdenum cofactor oxidoreductase dimerisation" evidence="6">
    <location>
        <begin position="243"/>
        <end position="357"/>
    </location>
</feature>
<keyword evidence="4" id="KW-0560">Oxidoreductase</keyword>
<evidence type="ECO:0000256" key="3">
    <source>
        <dbReference type="ARBA" id="ARBA00022723"/>
    </source>
</evidence>
<dbReference type="InterPro" id="IPR014756">
    <property type="entry name" value="Ig_E-set"/>
</dbReference>
<protein>
    <submittedName>
        <fullName evidence="7">Unannotated protein</fullName>
    </submittedName>
</protein>
<keyword evidence="3" id="KW-0479">Metal-binding</keyword>
<sequence length="358" mass="38808">MAAYGKTDTMIVHTADPLNAETSRAALAEHDLTPADRFYVRNHGSVPDTDPAAWTLRIDGLVEQPLTLSLDDLRGLQRREVAATLQCAGNRRSGLLEVRDIPGEEPWGPGATGTATWGGVALADVLALARPTGTATHVGLVGADVSEEAEPPQEFGGSIRLEKALRDEVLLAYEMNGELLPPVHGAPVRVVVPGYIGARSVKWLHHVEVRDRPWEGFFQDVVYRLLQPEQEPGPGVGTPLGEVALNAEILVPDHDARVTAGPVAVRGYAFAGGERHVARVDVSADGGKTWVEADLDEDLGRWAWRLWSTEMHLERGDHEIVVRAWDSAAASQPEHPGPLWNPKGYVNNAWGRVTLHVA</sequence>
<evidence type="ECO:0000259" key="5">
    <source>
        <dbReference type="Pfam" id="PF00174"/>
    </source>
</evidence>
<dbReference type="GO" id="GO:0008482">
    <property type="term" value="F:sulfite oxidase activity"/>
    <property type="evidence" value="ECO:0007669"/>
    <property type="project" value="TreeGrafter"/>
</dbReference>
<dbReference type="InterPro" id="IPR008335">
    <property type="entry name" value="Mopterin_OxRdtase_euk"/>
</dbReference>
<dbReference type="Pfam" id="PF03404">
    <property type="entry name" value="Mo-co_dimer"/>
    <property type="match status" value="1"/>
</dbReference>
<organism evidence="7">
    <name type="scientific">freshwater metagenome</name>
    <dbReference type="NCBI Taxonomy" id="449393"/>
    <lineage>
        <taxon>unclassified sequences</taxon>
        <taxon>metagenomes</taxon>
        <taxon>ecological metagenomes</taxon>
    </lineage>
</organism>
<dbReference type="InterPro" id="IPR005066">
    <property type="entry name" value="MoCF_OxRdtse_dimer"/>
</dbReference>
<dbReference type="Gene3D" id="3.90.420.10">
    <property type="entry name" value="Oxidoreductase, molybdopterin-binding domain"/>
    <property type="match status" value="1"/>
</dbReference>
<dbReference type="CDD" id="cd02110">
    <property type="entry name" value="SO_family_Moco_dimer"/>
    <property type="match status" value="1"/>
</dbReference>
<dbReference type="SUPFAM" id="SSF81296">
    <property type="entry name" value="E set domains"/>
    <property type="match status" value="1"/>
</dbReference>
<dbReference type="Gene3D" id="2.60.40.650">
    <property type="match status" value="1"/>
</dbReference>
<dbReference type="Pfam" id="PF00174">
    <property type="entry name" value="Oxidored_molyb"/>
    <property type="match status" value="1"/>
</dbReference>
<name>A0A6J7JF63_9ZZZZ</name>
<dbReference type="EMBL" id="CAFBMK010000248">
    <property type="protein sequence ID" value="CAB4941407.1"/>
    <property type="molecule type" value="Genomic_DNA"/>
</dbReference>
<dbReference type="InterPro" id="IPR036374">
    <property type="entry name" value="OxRdtase_Mopterin-bd_sf"/>
</dbReference>